<keyword evidence="4 6" id="KW-1133">Transmembrane helix</keyword>
<evidence type="ECO:0000313" key="8">
    <source>
        <dbReference type="EMBL" id="MBB3059469.1"/>
    </source>
</evidence>
<proteinExistence type="inferred from homology"/>
<feature type="transmembrane region" description="Helical" evidence="6">
    <location>
        <begin position="131"/>
        <end position="155"/>
    </location>
</feature>
<accession>A0A7W4W8K6</accession>
<name>A0A7W4W8K6_9GAMM</name>
<feature type="transmembrane region" description="Helical" evidence="6">
    <location>
        <begin position="6"/>
        <end position="27"/>
    </location>
</feature>
<keyword evidence="5 6" id="KW-0472">Membrane</keyword>
<keyword evidence="2 6" id="KW-1003">Cell membrane</keyword>
<evidence type="ECO:0000256" key="1">
    <source>
        <dbReference type="ARBA" id="ARBA00004651"/>
    </source>
</evidence>
<comment type="subcellular location">
    <subcellularLocation>
        <location evidence="1 6">Cell membrane</location>
        <topology evidence="1 6">Multi-pass membrane protein</topology>
    </subcellularLocation>
</comment>
<dbReference type="EMBL" id="JACHWZ010000001">
    <property type="protein sequence ID" value="MBB3059469.1"/>
    <property type="molecule type" value="Genomic_DNA"/>
</dbReference>
<keyword evidence="3 6" id="KW-0812">Transmembrane</keyword>
<dbReference type="AlphaFoldDB" id="A0A7W4W8K6"/>
<protein>
    <recommendedName>
        <fullName evidence="6">TVP38/TMEM64 family membrane protein</fullName>
    </recommendedName>
</protein>
<reference evidence="8 9" key="1">
    <citation type="submission" date="2020-08" db="EMBL/GenBank/DDBJ databases">
        <title>Genomic Encyclopedia of Type Strains, Phase III (KMG-III): the genomes of soil and plant-associated and newly described type strains.</title>
        <authorList>
            <person name="Whitman W."/>
        </authorList>
    </citation>
    <scope>NUCLEOTIDE SEQUENCE [LARGE SCALE GENOMIC DNA]</scope>
    <source>
        <strain evidence="8 9">CECT 8799</strain>
    </source>
</reference>
<keyword evidence="9" id="KW-1185">Reference proteome</keyword>
<evidence type="ECO:0000256" key="4">
    <source>
        <dbReference type="ARBA" id="ARBA00022989"/>
    </source>
</evidence>
<evidence type="ECO:0000259" key="7">
    <source>
        <dbReference type="Pfam" id="PF09335"/>
    </source>
</evidence>
<dbReference type="InterPro" id="IPR015414">
    <property type="entry name" value="TMEM64"/>
</dbReference>
<evidence type="ECO:0000256" key="2">
    <source>
        <dbReference type="ARBA" id="ARBA00022475"/>
    </source>
</evidence>
<evidence type="ECO:0000313" key="9">
    <source>
        <dbReference type="Proteomes" id="UP000535937"/>
    </source>
</evidence>
<dbReference type="GO" id="GO:0005886">
    <property type="term" value="C:plasma membrane"/>
    <property type="evidence" value="ECO:0007669"/>
    <property type="project" value="UniProtKB-SubCell"/>
</dbReference>
<feature type="transmembrane region" description="Helical" evidence="6">
    <location>
        <begin position="48"/>
        <end position="76"/>
    </location>
</feature>
<dbReference type="PANTHER" id="PTHR12677:SF59">
    <property type="entry name" value="GOLGI APPARATUS MEMBRANE PROTEIN TVP38-RELATED"/>
    <property type="match status" value="1"/>
</dbReference>
<organism evidence="8 9">
    <name type="scientific">Microbulbifer rhizosphaerae</name>
    <dbReference type="NCBI Taxonomy" id="1562603"/>
    <lineage>
        <taxon>Bacteria</taxon>
        <taxon>Pseudomonadati</taxon>
        <taxon>Pseudomonadota</taxon>
        <taxon>Gammaproteobacteria</taxon>
        <taxon>Cellvibrionales</taxon>
        <taxon>Microbulbiferaceae</taxon>
        <taxon>Microbulbifer</taxon>
    </lineage>
</organism>
<evidence type="ECO:0000256" key="5">
    <source>
        <dbReference type="ARBA" id="ARBA00023136"/>
    </source>
</evidence>
<dbReference type="RefSeq" id="WP_281383026.1">
    <property type="nucleotide sequence ID" value="NZ_JACHWZ010000001.1"/>
</dbReference>
<feature type="domain" description="VTT" evidence="7">
    <location>
        <begin position="70"/>
        <end position="183"/>
    </location>
</feature>
<dbReference type="InterPro" id="IPR032816">
    <property type="entry name" value="VTT_dom"/>
</dbReference>
<sequence>MNKKILLIAVLLALVLAFFLFDLHHWLSLEKLKTWQEEFEQWRRASPILVGLLFMLFYILVVGLSLPGAAIMTLAAGALFGLWWGILIVSFASSIGATLAFLVSRFLLRDWVQSRFARRLRTVNSGMERDGAFYLFALRLVPVFPFFLINILMGLTRIKTWTFYWVSQLGMLPATVVYVNAGTQLGKVKSVGGILSPGLLLSFVLLGLFPLLAKWVLSWIKRYRASH</sequence>
<dbReference type="PANTHER" id="PTHR12677">
    <property type="entry name" value="GOLGI APPARATUS MEMBRANE PROTEIN TVP38-RELATED"/>
    <property type="match status" value="1"/>
</dbReference>
<gene>
    <name evidence="8" type="ORF">FHS09_000270</name>
</gene>
<dbReference type="Proteomes" id="UP000535937">
    <property type="component" value="Unassembled WGS sequence"/>
</dbReference>
<feature type="transmembrane region" description="Helical" evidence="6">
    <location>
        <begin position="191"/>
        <end position="213"/>
    </location>
</feature>
<feature type="transmembrane region" description="Helical" evidence="6">
    <location>
        <begin position="161"/>
        <end position="179"/>
    </location>
</feature>
<feature type="transmembrane region" description="Helical" evidence="6">
    <location>
        <begin position="82"/>
        <end position="108"/>
    </location>
</feature>
<comment type="caution">
    <text evidence="8">The sequence shown here is derived from an EMBL/GenBank/DDBJ whole genome shotgun (WGS) entry which is preliminary data.</text>
</comment>
<evidence type="ECO:0000256" key="3">
    <source>
        <dbReference type="ARBA" id="ARBA00022692"/>
    </source>
</evidence>
<comment type="similarity">
    <text evidence="6">Belongs to the TVP38/TMEM64 family.</text>
</comment>
<dbReference type="Pfam" id="PF09335">
    <property type="entry name" value="VTT_dom"/>
    <property type="match status" value="1"/>
</dbReference>
<evidence type="ECO:0000256" key="6">
    <source>
        <dbReference type="RuleBase" id="RU366058"/>
    </source>
</evidence>